<evidence type="ECO:0000256" key="1">
    <source>
        <dbReference type="ARBA" id="ARBA00009283"/>
    </source>
</evidence>
<dbReference type="GO" id="GO:0016020">
    <property type="term" value="C:membrane"/>
    <property type="evidence" value="ECO:0007669"/>
    <property type="project" value="TreeGrafter"/>
</dbReference>
<proteinExistence type="inferred from homology"/>
<name>A0A448ZIJ5_9STRA</name>
<evidence type="ECO:0000256" key="4">
    <source>
        <dbReference type="PIRSR" id="PIRSR600407-2"/>
    </source>
</evidence>
<evidence type="ECO:0000256" key="5">
    <source>
        <dbReference type="SAM" id="MobiDB-lite"/>
    </source>
</evidence>
<dbReference type="Gene3D" id="3.30.420.40">
    <property type="match status" value="1"/>
</dbReference>
<feature type="compositionally biased region" description="Polar residues" evidence="5">
    <location>
        <begin position="270"/>
        <end position="281"/>
    </location>
</feature>
<dbReference type="GO" id="GO:0009134">
    <property type="term" value="P:nucleoside diphosphate catabolic process"/>
    <property type="evidence" value="ECO:0007669"/>
    <property type="project" value="TreeGrafter"/>
</dbReference>
<keyword evidence="2" id="KW-0378">Hydrolase</keyword>
<dbReference type="Proteomes" id="UP000291116">
    <property type="component" value="Unassembled WGS sequence"/>
</dbReference>
<dbReference type="CDD" id="cd24003">
    <property type="entry name" value="ASKHA_NBD_GDA1_CD39_NTPase"/>
    <property type="match status" value="1"/>
</dbReference>
<evidence type="ECO:0000313" key="8">
    <source>
        <dbReference type="Proteomes" id="UP000291116"/>
    </source>
</evidence>
<dbReference type="GO" id="GO:0005524">
    <property type="term" value="F:ATP binding"/>
    <property type="evidence" value="ECO:0007669"/>
    <property type="project" value="UniProtKB-KW"/>
</dbReference>
<dbReference type="GO" id="GO:0017110">
    <property type="term" value="F:nucleoside diphosphate phosphatase activity"/>
    <property type="evidence" value="ECO:0007669"/>
    <property type="project" value="TreeGrafter"/>
</dbReference>
<accession>A0A448ZIJ5</accession>
<evidence type="ECO:0000256" key="3">
    <source>
        <dbReference type="PIRSR" id="PIRSR600407-1"/>
    </source>
</evidence>
<dbReference type="OrthoDB" id="6372431at2759"/>
<feature type="active site" description="Proton acceptor" evidence="3">
    <location>
        <position position="201"/>
    </location>
</feature>
<feature type="region of interest" description="Disordered" evidence="5">
    <location>
        <begin position="259"/>
        <end position="284"/>
    </location>
</feature>
<dbReference type="PANTHER" id="PTHR11782">
    <property type="entry name" value="ADENOSINE/GUANOSINE DIPHOSPHATASE"/>
    <property type="match status" value="1"/>
</dbReference>
<dbReference type="PANTHER" id="PTHR11782:SF83">
    <property type="entry name" value="GUANOSINE-DIPHOSPHATASE"/>
    <property type="match status" value="1"/>
</dbReference>
<feature type="signal peptide" evidence="6">
    <location>
        <begin position="1"/>
        <end position="22"/>
    </location>
</feature>
<gene>
    <name evidence="7" type="ORF">PSNMU_V1.4_AUG-EV-PASAV3_0088090</name>
</gene>
<feature type="region of interest" description="Disordered" evidence="5">
    <location>
        <begin position="67"/>
        <end position="88"/>
    </location>
</feature>
<evidence type="ECO:0000256" key="2">
    <source>
        <dbReference type="ARBA" id="ARBA00022801"/>
    </source>
</evidence>
<keyword evidence="4" id="KW-0067">ATP-binding</keyword>
<evidence type="ECO:0000313" key="7">
    <source>
        <dbReference type="EMBL" id="VEU41864.1"/>
    </source>
</evidence>
<feature type="binding site" evidence="4">
    <location>
        <begin position="247"/>
        <end position="251"/>
    </location>
    <ligand>
        <name>ATP</name>
        <dbReference type="ChEBI" id="CHEBI:30616"/>
    </ligand>
</feature>
<keyword evidence="4" id="KW-0547">Nucleotide-binding</keyword>
<dbReference type="EMBL" id="CAACVS010000393">
    <property type="protein sequence ID" value="VEU41864.1"/>
    <property type="molecule type" value="Genomic_DNA"/>
</dbReference>
<dbReference type="AlphaFoldDB" id="A0A448ZIJ5"/>
<dbReference type="Pfam" id="PF01150">
    <property type="entry name" value="GDA1_CD39"/>
    <property type="match status" value="1"/>
</dbReference>
<feature type="chain" id="PRO_5019350352" evidence="6">
    <location>
        <begin position="23"/>
        <end position="585"/>
    </location>
</feature>
<dbReference type="InterPro" id="IPR000407">
    <property type="entry name" value="GDA1_CD39_NTPase"/>
</dbReference>
<evidence type="ECO:0000256" key="6">
    <source>
        <dbReference type="SAM" id="SignalP"/>
    </source>
</evidence>
<protein>
    <submittedName>
        <fullName evidence="7">Uncharacterized protein</fullName>
    </submittedName>
</protein>
<keyword evidence="8" id="KW-1185">Reference proteome</keyword>
<organism evidence="7 8">
    <name type="scientific">Pseudo-nitzschia multistriata</name>
    <dbReference type="NCBI Taxonomy" id="183589"/>
    <lineage>
        <taxon>Eukaryota</taxon>
        <taxon>Sar</taxon>
        <taxon>Stramenopiles</taxon>
        <taxon>Ochrophyta</taxon>
        <taxon>Bacillariophyta</taxon>
        <taxon>Bacillariophyceae</taxon>
        <taxon>Bacillariophycidae</taxon>
        <taxon>Bacillariales</taxon>
        <taxon>Bacillariaceae</taxon>
        <taxon>Pseudo-nitzschia</taxon>
    </lineage>
</organism>
<keyword evidence="6" id="KW-0732">Signal</keyword>
<sequence>MSYTTNSALLNLLVLLSPWSFASFVAEASSAAAANGVKSPFKIIFDGGSTGSRLHIFEFLEADANGAQGSDRSNDDATTRLPASDTERDVQCVRRGSTRANIPLSAFGRLPADQNNNNPLNSSKVAAHLLPLFDFAADIIPSQYHETTGVYYQATAGMRLLAESEQEAVYDAVYEGLMAEESFVFRGMQRKDIATLSGEMEAYYGALAANFLKGIIDTELHLVYAQNNGRETNELPHHPIGALDMGGSSTQIVYIANQDDEDDETERDPSNTCPIKQQPKLNDSENKNVCKLSDEHFFSTSYLSYGVDQIRKRLWDTLVLEYVASDDAYMVPNPCANKGFEVEHKGHTLLGTGNTDECIRQMKRLIPHPDVLHDWDSDYSGWAVGGVEHPPIRGKFLAMSLYFFSLDSLRVFSEPDEEAHYALDEAWPTPSIDELQNALDGLCSRNWQGDMELQEGTHSFTRKEVLPHRCLETVYMVTLLKDGFGFHPSSRDITFTFLVDGDEVEWTLGLALAMNANEKSSTPPTTVTTTTTAYDYSIDDTNEDVKDDGCNETGNDVFEEEQQYHMQGMPNSQYFAVAMPPTHCC</sequence>
<comment type="similarity">
    <text evidence="1">Belongs to the GDA1/CD39 NTPase family.</text>
</comment>
<reference evidence="7 8" key="1">
    <citation type="submission" date="2019-01" db="EMBL/GenBank/DDBJ databases">
        <authorList>
            <person name="Ferrante I. M."/>
        </authorList>
    </citation>
    <scope>NUCLEOTIDE SEQUENCE [LARGE SCALE GENOMIC DNA]</scope>
    <source>
        <strain evidence="7 8">B856</strain>
    </source>
</reference>
<dbReference type="Gene3D" id="3.30.420.150">
    <property type="entry name" value="Exopolyphosphatase. Domain 2"/>
    <property type="match status" value="1"/>
</dbReference>